<proteinExistence type="predicted"/>
<dbReference type="InterPro" id="IPR010272">
    <property type="entry name" value="T6SS_TssF"/>
</dbReference>
<dbReference type="PIRSF" id="PIRSF028304">
    <property type="entry name" value="UCP028304"/>
    <property type="match status" value="1"/>
</dbReference>
<organism evidence="1 2">
    <name type="scientific">Caballeronia udeis</name>
    <dbReference type="NCBI Taxonomy" id="1232866"/>
    <lineage>
        <taxon>Bacteria</taxon>
        <taxon>Pseudomonadati</taxon>
        <taxon>Pseudomonadota</taxon>
        <taxon>Betaproteobacteria</taxon>
        <taxon>Burkholderiales</taxon>
        <taxon>Burkholderiaceae</taxon>
        <taxon>Caballeronia</taxon>
    </lineage>
</organism>
<protein>
    <submittedName>
        <fullName evidence="1">Type VI secretion protein</fullName>
    </submittedName>
</protein>
<dbReference type="EMBL" id="FCOK02000009">
    <property type="protein sequence ID" value="SAL26020.1"/>
    <property type="molecule type" value="Genomic_DNA"/>
</dbReference>
<dbReference type="RefSeq" id="WP_062084633.1">
    <property type="nucleotide sequence ID" value="NZ_FCOK02000009.1"/>
</dbReference>
<name>A0A158G3N0_9BURK</name>
<dbReference type="Pfam" id="PF05947">
    <property type="entry name" value="T6SS_TssF"/>
    <property type="match status" value="1"/>
</dbReference>
<evidence type="ECO:0000313" key="2">
    <source>
        <dbReference type="Proteomes" id="UP000054683"/>
    </source>
</evidence>
<dbReference type="AlphaFoldDB" id="A0A158G3N0"/>
<dbReference type="OrthoDB" id="8978153at2"/>
<dbReference type="NCBIfam" id="TIGR03359">
    <property type="entry name" value="VI_chp_6"/>
    <property type="match status" value="1"/>
</dbReference>
<reference evidence="1 2" key="1">
    <citation type="submission" date="2016-01" db="EMBL/GenBank/DDBJ databases">
        <authorList>
            <person name="Oliw E.H."/>
        </authorList>
    </citation>
    <scope>NUCLEOTIDE SEQUENCE [LARGE SCALE GENOMIC DNA]</scope>
    <source>
        <strain evidence="1">LMG 27134</strain>
    </source>
</reference>
<dbReference type="Proteomes" id="UP000054683">
    <property type="component" value="Unassembled WGS sequence"/>
</dbReference>
<gene>
    <name evidence="1" type="ORF">AWB69_01944</name>
</gene>
<sequence>MEELLPFYERELSLLRQYARDFAERNPKIAAGLAMSGGRSEDPHVERMLQSSALLGARISAKIEDEYSEFTEALLEILFPQYLRTIPSCSIAQFTADTRASQLTEAAVVRRGAALEARIGECRFRTVYDVTVLPLRLTAARYSATAMAPASVQLPTNTTGLISITFEPATETGGFGSTTPPEALRIHLAGQQPFVSALTDTLLMRTLAAFVEADGCGRWKPLMHVPLKSVGFDDRDTLLGEPSDAASAFRLLMEFFAFPDKFQFVDVDFARLVRAAGSCRKLTLHLAIGNVPNDSPVARAMEALSADNLKLFCTPVINLYKREAQPVHITSTATSYPVVPQALRVSNTEVYSIDSVYVAEQKPTGKMMTEIPPYRSLRHDGSAQSSGTYWVARRDPWIAQQRPGYETEISLVGIDENPISLETEQLSIEVTCTNRDLPPTIPFGTPGGDLLNEDASFACTISMLRAPTESVRLPRGSSALWSLLAQFTPNPLSLRPSGLRALLHQHSHSRSPSISRLIDSIVGLEHRPCMKWMPVKPLPTFVRGIEVLLTIDETAFVDTSLSTFVGVMDRFFAPYAHLNSFVQLVLLSGGTGSEVIRCDARQGTTAIL</sequence>
<accession>A0A158G3N0</accession>
<dbReference type="PANTHER" id="PTHR35370">
    <property type="entry name" value="CYTOPLASMIC PROTEIN-RELATED-RELATED"/>
    <property type="match status" value="1"/>
</dbReference>
<evidence type="ECO:0000313" key="1">
    <source>
        <dbReference type="EMBL" id="SAL26020.1"/>
    </source>
</evidence>
<dbReference type="PANTHER" id="PTHR35370:SF1">
    <property type="entry name" value="TYPE VI SECRETION SYSTEM COMPONENT TSSF1"/>
    <property type="match status" value="1"/>
</dbReference>